<sequence length="108" mass="12217">MWEGEMGMVGSTMSYNEVVGVIEKVTGRKILVKESNKEKLKEMIREDEGARFYNQAWLSIAQCDAKVEPTLNKLAPDVKPWTVEEYLEKHWSGVEIGEAVEAKGNILT</sequence>
<reference evidence="1 2" key="1">
    <citation type="journal article" date="2020" name="Genomics">
        <title>Complete, high-quality genomes from long-read metagenomic sequencing of two wolf lichen thalli reveals enigmatic genome architecture.</title>
        <authorList>
            <person name="McKenzie S.K."/>
            <person name="Walston R.F."/>
            <person name="Allen J.L."/>
        </authorList>
    </citation>
    <scope>NUCLEOTIDE SEQUENCE [LARGE SCALE GENOMIC DNA]</scope>
    <source>
        <strain evidence="1">WasteWater2</strain>
    </source>
</reference>
<dbReference type="RefSeq" id="XP_037168605.1">
    <property type="nucleotide sequence ID" value="XM_037304512.1"/>
</dbReference>
<keyword evidence="2" id="KW-1185">Reference proteome</keyword>
<name>A0A8H6L8D5_9LECA</name>
<proteinExistence type="predicted"/>
<accession>A0A8H6L8D5</accession>
<dbReference type="Proteomes" id="UP000578531">
    <property type="component" value="Unassembled WGS sequence"/>
</dbReference>
<dbReference type="Gene3D" id="3.90.25.10">
    <property type="entry name" value="UDP-galactose 4-epimerase, domain 1"/>
    <property type="match status" value="1"/>
</dbReference>
<evidence type="ECO:0000313" key="2">
    <source>
        <dbReference type="Proteomes" id="UP000578531"/>
    </source>
</evidence>
<evidence type="ECO:0000313" key="1">
    <source>
        <dbReference type="EMBL" id="KAF6239318.1"/>
    </source>
</evidence>
<dbReference type="GeneID" id="59284252"/>
<organism evidence="1 2">
    <name type="scientific">Letharia columbiana</name>
    <dbReference type="NCBI Taxonomy" id="112416"/>
    <lineage>
        <taxon>Eukaryota</taxon>
        <taxon>Fungi</taxon>
        <taxon>Dikarya</taxon>
        <taxon>Ascomycota</taxon>
        <taxon>Pezizomycotina</taxon>
        <taxon>Lecanoromycetes</taxon>
        <taxon>OSLEUM clade</taxon>
        <taxon>Lecanoromycetidae</taxon>
        <taxon>Lecanorales</taxon>
        <taxon>Lecanorineae</taxon>
        <taxon>Parmeliaceae</taxon>
        <taxon>Letharia</taxon>
    </lineage>
</organism>
<dbReference type="EMBL" id="JACCJC010000006">
    <property type="protein sequence ID" value="KAF6239318.1"/>
    <property type="molecule type" value="Genomic_DNA"/>
</dbReference>
<protein>
    <submittedName>
        <fullName evidence="1">Uncharacterized protein</fullName>
    </submittedName>
</protein>
<dbReference type="OrthoDB" id="10000533at2759"/>
<gene>
    <name evidence="1" type="ORF">HO173_002580</name>
</gene>
<dbReference type="AlphaFoldDB" id="A0A8H6L8D5"/>
<comment type="caution">
    <text evidence="1">The sequence shown here is derived from an EMBL/GenBank/DDBJ whole genome shotgun (WGS) entry which is preliminary data.</text>
</comment>